<keyword evidence="2" id="KW-1185">Reference proteome</keyword>
<proteinExistence type="predicted"/>
<evidence type="ECO:0000313" key="2">
    <source>
        <dbReference type="Proteomes" id="UP000271162"/>
    </source>
</evidence>
<sequence>MNNILCGSIFCSRKKNLISAFFTRLQMELRSLGENPIVIEYEGKAWRVRKMTCLGFLDGPQTTSVQDELGLKINVSGLLKTAQILFSERLNRIRSMGI</sequence>
<gene>
    <name evidence="1" type="ORF">NBR_LOCUS2561</name>
</gene>
<reference evidence="3" key="1">
    <citation type="submission" date="2017-02" db="UniProtKB">
        <authorList>
            <consortium name="WormBaseParasite"/>
        </authorList>
    </citation>
    <scope>IDENTIFICATION</scope>
</reference>
<dbReference type="Proteomes" id="UP000271162">
    <property type="component" value="Unassembled WGS sequence"/>
</dbReference>
<protein>
    <submittedName>
        <fullName evidence="1 3">Uncharacterized protein</fullName>
    </submittedName>
</protein>
<evidence type="ECO:0000313" key="3">
    <source>
        <dbReference type="WBParaSite" id="NBR_0000256001-mRNA-1"/>
    </source>
</evidence>
<dbReference type="AlphaFoldDB" id="A0A0N4XJ58"/>
<organism evidence="3">
    <name type="scientific">Nippostrongylus brasiliensis</name>
    <name type="common">Rat hookworm</name>
    <dbReference type="NCBI Taxonomy" id="27835"/>
    <lineage>
        <taxon>Eukaryota</taxon>
        <taxon>Metazoa</taxon>
        <taxon>Ecdysozoa</taxon>
        <taxon>Nematoda</taxon>
        <taxon>Chromadorea</taxon>
        <taxon>Rhabditida</taxon>
        <taxon>Rhabditina</taxon>
        <taxon>Rhabditomorpha</taxon>
        <taxon>Strongyloidea</taxon>
        <taxon>Heligmosomidae</taxon>
        <taxon>Nippostrongylus</taxon>
    </lineage>
</organism>
<reference evidence="1 2" key="2">
    <citation type="submission" date="2018-11" db="EMBL/GenBank/DDBJ databases">
        <authorList>
            <consortium name="Pathogen Informatics"/>
        </authorList>
    </citation>
    <scope>NUCLEOTIDE SEQUENCE [LARGE SCALE GENOMIC DNA]</scope>
</reference>
<accession>A0A0N4XJ58</accession>
<dbReference type="WBParaSite" id="NBR_0000256001-mRNA-1">
    <property type="protein sequence ID" value="NBR_0000256001-mRNA-1"/>
    <property type="gene ID" value="NBR_0000256001"/>
</dbReference>
<name>A0A0N4XJ58_NIPBR</name>
<dbReference type="EMBL" id="UYSL01003019">
    <property type="protein sequence ID" value="VDL66150.1"/>
    <property type="molecule type" value="Genomic_DNA"/>
</dbReference>
<evidence type="ECO:0000313" key="1">
    <source>
        <dbReference type="EMBL" id="VDL66150.1"/>
    </source>
</evidence>